<name>A0A259U4A3_9BACT</name>
<accession>A0A259U4A3</accession>
<dbReference type="FunCoup" id="A0A259U4A3">
    <property type="interactions" value="100"/>
</dbReference>
<evidence type="ECO:0000313" key="2">
    <source>
        <dbReference type="EMBL" id="OZC04791.1"/>
    </source>
</evidence>
<proteinExistence type="predicted"/>
<dbReference type="Pfam" id="PF04264">
    <property type="entry name" value="YceI"/>
    <property type="match status" value="1"/>
</dbReference>
<dbReference type="InParanoid" id="A0A259U4A3"/>
<dbReference type="SMART" id="SM00867">
    <property type="entry name" value="YceI"/>
    <property type="match status" value="1"/>
</dbReference>
<protein>
    <recommendedName>
        <fullName evidence="1">Lipid/polyisoprenoid-binding YceI-like domain-containing protein</fullName>
    </recommendedName>
</protein>
<organism evidence="2 3">
    <name type="scientific">Rubricoccus marinus</name>
    <dbReference type="NCBI Taxonomy" id="716817"/>
    <lineage>
        <taxon>Bacteria</taxon>
        <taxon>Pseudomonadati</taxon>
        <taxon>Rhodothermota</taxon>
        <taxon>Rhodothermia</taxon>
        <taxon>Rhodothermales</taxon>
        <taxon>Rubricoccaceae</taxon>
        <taxon>Rubricoccus</taxon>
    </lineage>
</organism>
<dbReference type="Gene3D" id="2.40.128.110">
    <property type="entry name" value="Lipid/polyisoprenoid-binding, YceI-like"/>
    <property type="match status" value="1"/>
</dbReference>
<dbReference type="InterPro" id="IPR036761">
    <property type="entry name" value="TTHA0802/YceI-like_sf"/>
</dbReference>
<evidence type="ECO:0000259" key="1">
    <source>
        <dbReference type="SMART" id="SM00867"/>
    </source>
</evidence>
<dbReference type="AlphaFoldDB" id="A0A259U4A3"/>
<feature type="domain" description="Lipid/polyisoprenoid-binding YceI-like" evidence="1">
    <location>
        <begin position="5"/>
        <end position="173"/>
    </location>
</feature>
<dbReference type="Proteomes" id="UP000216446">
    <property type="component" value="Unassembled WGS sequence"/>
</dbReference>
<reference evidence="2 3" key="1">
    <citation type="submission" date="2016-11" db="EMBL/GenBank/DDBJ databases">
        <title>Study of marine rhodopsin-containing bacteria.</title>
        <authorList>
            <person name="Yoshizawa S."/>
            <person name="Kumagai Y."/>
            <person name="Kogure K."/>
        </authorList>
    </citation>
    <scope>NUCLEOTIDE SEQUENCE [LARGE SCALE GENOMIC DNA]</scope>
    <source>
        <strain evidence="2 3">SG-29</strain>
    </source>
</reference>
<comment type="caution">
    <text evidence="2">The sequence shown here is derived from an EMBL/GenBank/DDBJ whole genome shotgun (WGS) entry which is preliminary data.</text>
</comment>
<sequence>MPAGTYALDAAHSSLGFSIRHLGVSNVDGSFPEFTGTITVPEQGLGGMSAMVSAQVASISTGNGDRDGHLQSPDFFDAATYPEITFNTTSVTPTGGNSFEMTGDLTMHGVTKSVTLQGEYIGAAMMGETQKIGFEAEGEIDRKDWGLTWAQTNEVGEALVGDTVTLRINAEADMQSGEAATAEVDA</sequence>
<dbReference type="PANTHER" id="PTHR34406:SF1">
    <property type="entry name" value="PROTEIN YCEI"/>
    <property type="match status" value="1"/>
</dbReference>
<dbReference type="PANTHER" id="PTHR34406">
    <property type="entry name" value="PROTEIN YCEI"/>
    <property type="match status" value="1"/>
</dbReference>
<dbReference type="EMBL" id="MQWB01000001">
    <property type="protein sequence ID" value="OZC04791.1"/>
    <property type="molecule type" value="Genomic_DNA"/>
</dbReference>
<evidence type="ECO:0000313" key="3">
    <source>
        <dbReference type="Proteomes" id="UP000216446"/>
    </source>
</evidence>
<keyword evidence="3" id="KW-1185">Reference proteome</keyword>
<dbReference type="SUPFAM" id="SSF101874">
    <property type="entry name" value="YceI-like"/>
    <property type="match status" value="1"/>
</dbReference>
<gene>
    <name evidence="2" type="ORF">BSZ36_16740</name>
</gene>
<dbReference type="InterPro" id="IPR007372">
    <property type="entry name" value="Lipid/polyisoprenoid-bd_YceI"/>
</dbReference>